<dbReference type="GO" id="GO:0070419">
    <property type="term" value="C:nonhomologous end joining complex"/>
    <property type="evidence" value="ECO:0007669"/>
    <property type="project" value="TreeGrafter"/>
</dbReference>
<reference evidence="2" key="2">
    <citation type="submission" date="2025-08" db="UniProtKB">
        <authorList>
            <consortium name="Ensembl"/>
        </authorList>
    </citation>
    <scope>IDENTIFICATION</scope>
</reference>
<dbReference type="GeneTree" id="ENSGT00390000000543"/>
<feature type="compositionally biased region" description="Pro residues" evidence="1">
    <location>
        <begin position="63"/>
        <end position="77"/>
    </location>
</feature>
<dbReference type="Ensembl" id="ENSSHAT00000043407.1">
    <property type="protein sequence ID" value="ENSSHAP00000025795.1"/>
    <property type="gene ID" value="ENSSHAG00000030699.1"/>
</dbReference>
<sequence length="276" mass="29726">MPWSSGTPASPRRAWRNTWVPSRSLSESAGSLSLRFHTADPAPMPAQTGCTIPASSSCAPHPMQFPSPPLHPAPPPVSHQTGLASASIPPSATLYGFPPPPLHSAPPTQIPLKSSASGPQTWLTGLYLIPQKAQHDLDGAEDYSAWFRVARDQHALSLTLKDDGSASLTLSREEKTLTFDLAKVPRSEAAPRLQALMLGLAEQVCGLERQLAALKDEMPSPKKKPQTGRQQVFWPAPDFRRGAQGPATRKWMPGESLINPGFKSKKPASGVHFDDT</sequence>
<dbReference type="PANTHER" id="PTHR28586:SF1">
    <property type="entry name" value="PROTEIN PAXX"/>
    <property type="match status" value="1"/>
</dbReference>
<evidence type="ECO:0000313" key="2">
    <source>
        <dbReference type="Ensembl" id="ENSSHAP00000025795.1"/>
    </source>
</evidence>
<dbReference type="GO" id="GO:0006303">
    <property type="term" value="P:double-strand break repair via nonhomologous end joining"/>
    <property type="evidence" value="ECO:0007669"/>
    <property type="project" value="InterPro"/>
</dbReference>
<dbReference type="Proteomes" id="UP000007648">
    <property type="component" value="Unassembled WGS sequence"/>
</dbReference>
<feature type="region of interest" description="Disordered" evidence="1">
    <location>
        <begin position="61"/>
        <end position="116"/>
    </location>
</feature>
<feature type="compositionally biased region" description="Polar residues" evidence="1">
    <location>
        <begin position="78"/>
        <end position="90"/>
    </location>
</feature>
<dbReference type="FunCoup" id="A0A7N4NNI2">
    <property type="interactions" value="478"/>
</dbReference>
<proteinExistence type="predicted"/>
<dbReference type="InterPro" id="IPR027873">
    <property type="entry name" value="PAXX"/>
</dbReference>
<reference evidence="2" key="3">
    <citation type="submission" date="2025-09" db="UniProtKB">
        <authorList>
            <consortium name="Ensembl"/>
        </authorList>
    </citation>
    <scope>IDENTIFICATION</scope>
</reference>
<gene>
    <name evidence="2" type="primary">PAXX</name>
</gene>
<accession>A0A7N4NNI2</accession>
<reference evidence="2 3" key="1">
    <citation type="journal article" date="2011" name="Proc. Natl. Acad. Sci. U.S.A.">
        <title>Genetic diversity and population structure of the endangered marsupial Sarcophilus harrisii (Tasmanian devil).</title>
        <authorList>
            <person name="Miller W."/>
            <person name="Hayes V.M."/>
            <person name="Ratan A."/>
            <person name="Petersen D.C."/>
            <person name="Wittekindt N.E."/>
            <person name="Miller J."/>
            <person name="Walenz B."/>
            <person name="Knight J."/>
            <person name="Qi J."/>
            <person name="Zhao F."/>
            <person name="Wang Q."/>
            <person name="Bedoya-Reina O.C."/>
            <person name="Katiyar N."/>
            <person name="Tomsho L.P."/>
            <person name="Kasson L.M."/>
            <person name="Hardie R.A."/>
            <person name="Woodbridge P."/>
            <person name="Tindall E.A."/>
            <person name="Bertelsen M.F."/>
            <person name="Dixon D."/>
            <person name="Pyecroft S."/>
            <person name="Helgen K.M."/>
            <person name="Lesk A.M."/>
            <person name="Pringle T.H."/>
            <person name="Patterson N."/>
            <person name="Zhang Y."/>
            <person name="Kreiss A."/>
            <person name="Woods G.M."/>
            <person name="Jones M.E."/>
            <person name="Schuster S.C."/>
        </authorList>
    </citation>
    <scope>NUCLEOTIDE SEQUENCE [LARGE SCALE GENOMIC DNA]</scope>
</reference>
<feature type="region of interest" description="Disordered" evidence="1">
    <location>
        <begin position="1"/>
        <end position="22"/>
    </location>
</feature>
<keyword evidence="3" id="KW-1185">Reference proteome</keyword>
<dbReference type="GO" id="GO:0060090">
    <property type="term" value="F:molecular adaptor activity"/>
    <property type="evidence" value="ECO:0007669"/>
    <property type="project" value="TreeGrafter"/>
</dbReference>
<evidence type="ECO:0000313" key="3">
    <source>
        <dbReference type="Proteomes" id="UP000007648"/>
    </source>
</evidence>
<dbReference type="GO" id="GO:0005634">
    <property type="term" value="C:nucleus"/>
    <property type="evidence" value="ECO:0007669"/>
    <property type="project" value="TreeGrafter"/>
</dbReference>
<protein>
    <submittedName>
        <fullName evidence="2">PAXX non-homologous end joining factor</fullName>
    </submittedName>
</protein>
<dbReference type="GO" id="GO:0035861">
    <property type="term" value="C:site of double-strand break"/>
    <property type="evidence" value="ECO:0007669"/>
    <property type="project" value="TreeGrafter"/>
</dbReference>
<dbReference type="AlphaFoldDB" id="A0A7N4NNI2"/>
<dbReference type="PANTHER" id="PTHR28586">
    <property type="entry name" value="PROTEIN PAXX"/>
    <property type="match status" value="1"/>
</dbReference>
<evidence type="ECO:0000256" key="1">
    <source>
        <dbReference type="SAM" id="MobiDB-lite"/>
    </source>
</evidence>
<feature type="region of interest" description="Disordered" evidence="1">
    <location>
        <begin position="216"/>
        <end position="276"/>
    </location>
</feature>
<dbReference type="InParanoid" id="A0A7N4NNI2"/>
<organism evidence="2 3">
    <name type="scientific">Sarcophilus harrisii</name>
    <name type="common">Tasmanian devil</name>
    <name type="synonym">Sarcophilus laniarius</name>
    <dbReference type="NCBI Taxonomy" id="9305"/>
    <lineage>
        <taxon>Eukaryota</taxon>
        <taxon>Metazoa</taxon>
        <taxon>Chordata</taxon>
        <taxon>Craniata</taxon>
        <taxon>Vertebrata</taxon>
        <taxon>Euteleostomi</taxon>
        <taxon>Mammalia</taxon>
        <taxon>Metatheria</taxon>
        <taxon>Dasyuromorphia</taxon>
        <taxon>Dasyuridae</taxon>
        <taxon>Sarcophilus</taxon>
    </lineage>
</organism>
<dbReference type="Pfam" id="PF15384">
    <property type="entry name" value="PAXX"/>
    <property type="match status" value="1"/>
</dbReference>
<name>A0A7N4NNI2_SARHA</name>